<reference evidence="3" key="1">
    <citation type="submission" date="2016-10" db="EMBL/GenBank/DDBJ databases">
        <authorList>
            <person name="Varghese N."/>
            <person name="Submissions S."/>
        </authorList>
    </citation>
    <scope>NUCLEOTIDE SEQUENCE [LARGE SCALE GENOMIC DNA]</scope>
    <source>
        <strain evidence="3">MO64</strain>
    </source>
</reference>
<feature type="domain" description="DUF6916" evidence="1">
    <location>
        <begin position="6"/>
        <end position="96"/>
    </location>
</feature>
<evidence type="ECO:0000313" key="2">
    <source>
        <dbReference type="EMBL" id="SFL05935.1"/>
    </source>
</evidence>
<protein>
    <recommendedName>
        <fullName evidence="1">DUF6916 domain-containing protein</fullName>
    </recommendedName>
</protein>
<dbReference type="InterPro" id="IPR054209">
    <property type="entry name" value="DUF6916"/>
</dbReference>
<keyword evidence="3" id="KW-1185">Reference proteome</keyword>
<organism evidence="2 3">
    <name type="scientific">Rhodanobacter glycinis</name>
    <dbReference type="NCBI Taxonomy" id="582702"/>
    <lineage>
        <taxon>Bacteria</taxon>
        <taxon>Pseudomonadati</taxon>
        <taxon>Pseudomonadota</taxon>
        <taxon>Gammaproteobacteria</taxon>
        <taxon>Lysobacterales</taxon>
        <taxon>Rhodanobacteraceae</taxon>
        <taxon>Rhodanobacter</taxon>
    </lineage>
</organism>
<dbReference type="RefSeq" id="WP_092704578.1">
    <property type="nucleotide sequence ID" value="NZ_FOSR01000013.1"/>
</dbReference>
<name>A0A1I4EJN6_9GAMM</name>
<dbReference type="Pfam" id="PF21880">
    <property type="entry name" value="DUF6916"/>
    <property type="match status" value="1"/>
</dbReference>
<dbReference type="EMBL" id="FOSR01000013">
    <property type="protein sequence ID" value="SFL05935.1"/>
    <property type="molecule type" value="Genomic_DNA"/>
</dbReference>
<dbReference type="Proteomes" id="UP000198725">
    <property type="component" value="Unassembled WGS sequence"/>
</dbReference>
<evidence type="ECO:0000313" key="3">
    <source>
        <dbReference type="Proteomes" id="UP000198725"/>
    </source>
</evidence>
<evidence type="ECO:0000259" key="1">
    <source>
        <dbReference type="Pfam" id="PF21880"/>
    </source>
</evidence>
<dbReference type="AlphaFoldDB" id="A0A1I4EJN6"/>
<gene>
    <name evidence="2" type="ORF">SAMN05192579_1136</name>
</gene>
<sequence length="97" mass="10858">MSFLMLEDFASLLNEGFAVDVGGDRTTFTLVEARPLPARDVSGMQRAPFSLLFHHASAVIFPQRIYQMENPRMGGFGIFLVPVARNQDGFIYQAVFN</sequence>
<accession>A0A1I4EJN6</accession>
<proteinExistence type="predicted"/>